<proteinExistence type="predicted"/>
<gene>
    <name evidence="2" type="ORF">BLNAU_7278</name>
</gene>
<protein>
    <submittedName>
        <fullName evidence="2">Class I SAM-dependent methyltransferase</fullName>
    </submittedName>
</protein>
<keyword evidence="2" id="KW-0808">Transferase</keyword>
<keyword evidence="2" id="KW-0489">Methyltransferase</keyword>
<name>A0ABQ9Y2B0_9EUKA</name>
<feature type="compositionally biased region" description="Basic and acidic residues" evidence="1">
    <location>
        <begin position="320"/>
        <end position="338"/>
    </location>
</feature>
<comment type="caution">
    <text evidence="2">The sequence shown here is derived from an EMBL/GenBank/DDBJ whole genome shotgun (WGS) entry which is preliminary data.</text>
</comment>
<dbReference type="InterPro" id="IPR029063">
    <property type="entry name" value="SAM-dependent_MTases_sf"/>
</dbReference>
<feature type="region of interest" description="Disordered" evidence="1">
    <location>
        <begin position="301"/>
        <end position="338"/>
    </location>
</feature>
<dbReference type="GO" id="GO:0032259">
    <property type="term" value="P:methylation"/>
    <property type="evidence" value="ECO:0007669"/>
    <property type="project" value="UniProtKB-KW"/>
</dbReference>
<evidence type="ECO:0000313" key="2">
    <source>
        <dbReference type="EMBL" id="KAK2957844.1"/>
    </source>
</evidence>
<dbReference type="GO" id="GO:0008168">
    <property type="term" value="F:methyltransferase activity"/>
    <property type="evidence" value="ECO:0007669"/>
    <property type="project" value="UniProtKB-KW"/>
</dbReference>
<evidence type="ECO:0000256" key="1">
    <source>
        <dbReference type="SAM" id="MobiDB-lite"/>
    </source>
</evidence>
<dbReference type="Proteomes" id="UP001281761">
    <property type="component" value="Unassembled WGS sequence"/>
</dbReference>
<dbReference type="SUPFAM" id="SSF53335">
    <property type="entry name" value="S-adenosyl-L-methionine-dependent methyltransferases"/>
    <property type="match status" value="1"/>
</dbReference>
<dbReference type="Gene3D" id="3.40.50.150">
    <property type="entry name" value="Vaccinia Virus protein VP39"/>
    <property type="match status" value="1"/>
</dbReference>
<evidence type="ECO:0000313" key="3">
    <source>
        <dbReference type="Proteomes" id="UP001281761"/>
    </source>
</evidence>
<dbReference type="EMBL" id="JARBJD010000043">
    <property type="protein sequence ID" value="KAK2957844.1"/>
    <property type="molecule type" value="Genomic_DNA"/>
</dbReference>
<keyword evidence="3" id="KW-1185">Reference proteome</keyword>
<reference evidence="2 3" key="1">
    <citation type="journal article" date="2022" name="bioRxiv">
        <title>Genomics of Preaxostyla Flagellates Illuminates Evolutionary Transitions and the Path Towards Mitochondrial Loss.</title>
        <authorList>
            <person name="Novak L.V.F."/>
            <person name="Treitli S.C."/>
            <person name="Pyrih J."/>
            <person name="Halakuc P."/>
            <person name="Pipaliya S.V."/>
            <person name="Vacek V."/>
            <person name="Brzon O."/>
            <person name="Soukal P."/>
            <person name="Eme L."/>
            <person name="Dacks J.B."/>
            <person name="Karnkowska A."/>
            <person name="Elias M."/>
            <person name="Hampl V."/>
        </authorList>
    </citation>
    <scope>NUCLEOTIDE SEQUENCE [LARGE SCALE GENOMIC DNA]</scope>
    <source>
        <strain evidence="2">NAU3</strain>
        <tissue evidence="2">Gut</tissue>
    </source>
</reference>
<accession>A0ABQ9Y2B0</accession>
<organism evidence="2 3">
    <name type="scientific">Blattamonas nauphoetae</name>
    <dbReference type="NCBI Taxonomy" id="2049346"/>
    <lineage>
        <taxon>Eukaryota</taxon>
        <taxon>Metamonada</taxon>
        <taxon>Preaxostyla</taxon>
        <taxon>Oxymonadida</taxon>
        <taxon>Blattamonas</taxon>
    </lineage>
</organism>
<sequence length="372" mass="41930">MATDSNYASFREIIHLYHDDDLVGALQFLDGLNIPPDITDEDSTSTVLLKTIRKHLRVQLQGETLPLYMDADPFVAFIRGGGNVPLYTSLSATLNQLWTSISQTSSPLQPFTVLDVGVGTGEALLPTLRQSHLKPFIYTAEPSAAIHTTTLSQLAALESDGILSGYNGITASAEALSSDRHSLEQFAGGVDVVQMTFSLQYLSQHRELTRYLKWVRELLLQSKSTKNTNPRFISAEFDVPSVANDHPPLLAEQRIKYIFESYLQGLEEYRFTPTFAAVVQGFLIPVMMSKFDTNLIEQISDESADDDRQNGRKHGKRRKRDGEPKKKEGSLTRERTKEEWVNEVQKAGFSKVELKFIEKYWWGDCYMIIAEP</sequence>